<feature type="domain" description="Nudix hydrolase" evidence="7">
    <location>
        <begin position="65"/>
        <end position="199"/>
    </location>
</feature>
<dbReference type="Gene3D" id="3.90.79.10">
    <property type="entry name" value="Nucleoside Triphosphate Pyrophosphohydrolase"/>
    <property type="match status" value="1"/>
</dbReference>
<evidence type="ECO:0000256" key="4">
    <source>
        <dbReference type="ARBA" id="ARBA00022801"/>
    </source>
</evidence>
<comment type="cofactor">
    <cofactor evidence="1">
        <name>Mn(2+)</name>
        <dbReference type="ChEBI" id="CHEBI:29035"/>
    </cofactor>
</comment>
<reference evidence="8 9" key="1">
    <citation type="journal article" date="2019" name="Int. J. Syst. Evol. Microbiol.">
        <title>The Global Catalogue of Microorganisms (GCM) 10K type strain sequencing project: providing services to taxonomists for standard genome sequencing and annotation.</title>
        <authorList>
            <consortium name="The Broad Institute Genomics Platform"/>
            <consortium name="The Broad Institute Genome Sequencing Center for Infectious Disease"/>
            <person name="Wu L."/>
            <person name="Ma J."/>
        </authorList>
    </citation>
    <scope>NUCLEOTIDE SEQUENCE [LARGE SCALE GENOMIC DNA]</scope>
    <source>
        <strain evidence="8 9">JCM 16343</strain>
    </source>
</reference>
<protein>
    <recommendedName>
        <fullName evidence="7">Nudix hydrolase domain-containing protein</fullName>
    </recommendedName>
</protein>
<keyword evidence="3" id="KW-0479">Metal-binding</keyword>
<proteinExistence type="predicted"/>
<evidence type="ECO:0000259" key="7">
    <source>
        <dbReference type="PROSITE" id="PS51462"/>
    </source>
</evidence>
<dbReference type="InterPro" id="IPR000086">
    <property type="entry name" value="NUDIX_hydrolase_dom"/>
</dbReference>
<dbReference type="SUPFAM" id="SSF55811">
    <property type="entry name" value="Nudix"/>
    <property type="match status" value="1"/>
</dbReference>
<dbReference type="PANTHER" id="PTHR12992">
    <property type="entry name" value="NUDIX HYDROLASE"/>
    <property type="match status" value="1"/>
</dbReference>
<sequence length="246" mass="27110">MPLEHSPRFDELSVALPQHIEQPILRQMTARLQQRLLGTADIPSHENETSDISHSAQILARLYQTPIADASILVAITNEARPRLLLTRRAGHLNNHAGEVSCAGGKHDAGDGNNVVTALREASEETALPASRVHIIGQLPPQESKKGLSVRPIVALIDADLVLVPELGEIARIFWADFEALLAAPTVEYTVPYTIGEQNMTLVTPSWQVDGETVWGLTGRVLASLMEIGFDREFDWYYRRPASARD</sequence>
<dbReference type="InterPro" id="IPR045121">
    <property type="entry name" value="CoAse"/>
</dbReference>
<keyword evidence="9" id="KW-1185">Reference proteome</keyword>
<evidence type="ECO:0000313" key="8">
    <source>
        <dbReference type="EMBL" id="GAA0316886.1"/>
    </source>
</evidence>
<dbReference type="Proteomes" id="UP001501787">
    <property type="component" value="Unassembled WGS sequence"/>
</dbReference>
<dbReference type="CDD" id="cd03426">
    <property type="entry name" value="NUDIX_CoAse_Nudt7"/>
    <property type="match status" value="1"/>
</dbReference>
<organism evidence="8 9">
    <name type="scientific">Psychrobacter aestuarii</name>
    <dbReference type="NCBI Taxonomy" id="556327"/>
    <lineage>
        <taxon>Bacteria</taxon>
        <taxon>Pseudomonadati</taxon>
        <taxon>Pseudomonadota</taxon>
        <taxon>Gammaproteobacteria</taxon>
        <taxon>Moraxellales</taxon>
        <taxon>Moraxellaceae</taxon>
        <taxon>Psychrobacter</taxon>
    </lineage>
</organism>
<keyword evidence="4" id="KW-0378">Hydrolase</keyword>
<dbReference type="EMBL" id="BAAAFR010000002">
    <property type="protein sequence ID" value="GAA0316886.1"/>
    <property type="molecule type" value="Genomic_DNA"/>
</dbReference>
<evidence type="ECO:0000256" key="6">
    <source>
        <dbReference type="ARBA" id="ARBA00023211"/>
    </source>
</evidence>
<comment type="cofactor">
    <cofactor evidence="2">
        <name>Mg(2+)</name>
        <dbReference type="ChEBI" id="CHEBI:18420"/>
    </cofactor>
</comment>
<evidence type="ECO:0000256" key="5">
    <source>
        <dbReference type="ARBA" id="ARBA00022842"/>
    </source>
</evidence>
<evidence type="ECO:0000313" key="9">
    <source>
        <dbReference type="Proteomes" id="UP001501787"/>
    </source>
</evidence>
<evidence type="ECO:0000256" key="1">
    <source>
        <dbReference type="ARBA" id="ARBA00001936"/>
    </source>
</evidence>
<dbReference type="Pfam" id="PF00293">
    <property type="entry name" value="NUDIX"/>
    <property type="match status" value="1"/>
</dbReference>
<dbReference type="RefSeq" id="WP_201504814.1">
    <property type="nucleotide sequence ID" value="NZ_BAAAFR010000002.1"/>
</dbReference>
<dbReference type="PROSITE" id="PS51462">
    <property type="entry name" value="NUDIX"/>
    <property type="match status" value="1"/>
</dbReference>
<keyword evidence="5" id="KW-0460">Magnesium</keyword>
<comment type="caution">
    <text evidence="8">The sequence shown here is derived from an EMBL/GenBank/DDBJ whole genome shotgun (WGS) entry which is preliminary data.</text>
</comment>
<name>A0ABN0VTF2_9GAMM</name>
<keyword evidence="6" id="KW-0464">Manganese</keyword>
<accession>A0ABN0VTF2</accession>
<dbReference type="PANTHER" id="PTHR12992:SF11">
    <property type="entry name" value="MITOCHONDRIAL COENZYME A DIPHOSPHATASE NUDT8"/>
    <property type="match status" value="1"/>
</dbReference>
<dbReference type="InterPro" id="IPR015797">
    <property type="entry name" value="NUDIX_hydrolase-like_dom_sf"/>
</dbReference>
<gene>
    <name evidence="8" type="ORF">GCM10009129_12900</name>
</gene>
<evidence type="ECO:0000256" key="3">
    <source>
        <dbReference type="ARBA" id="ARBA00022723"/>
    </source>
</evidence>
<evidence type="ECO:0000256" key="2">
    <source>
        <dbReference type="ARBA" id="ARBA00001946"/>
    </source>
</evidence>